<gene>
    <name evidence="2" type="ORF">H7J73_09375</name>
</gene>
<dbReference type="EMBL" id="JACKTY010000020">
    <property type="protein sequence ID" value="MCV7226240.1"/>
    <property type="molecule type" value="Genomic_DNA"/>
</dbReference>
<dbReference type="Proteomes" id="UP001526201">
    <property type="component" value="Unassembled WGS sequence"/>
</dbReference>
<evidence type="ECO:0000313" key="3">
    <source>
        <dbReference type="Proteomes" id="UP001526201"/>
    </source>
</evidence>
<feature type="region of interest" description="Disordered" evidence="1">
    <location>
        <begin position="1"/>
        <end position="23"/>
    </location>
</feature>
<protein>
    <submittedName>
        <fullName evidence="2">Zinc-binding dehydrogenase</fullName>
    </submittedName>
</protein>
<comment type="caution">
    <text evidence="2">The sequence shown here is derived from an EMBL/GenBank/DDBJ whole genome shotgun (WGS) entry which is preliminary data.</text>
</comment>
<accession>A0ABT3C9T9</accession>
<name>A0ABT3C9T9_9MYCO</name>
<organism evidence="2 3">
    <name type="scientific">Mycolicibacterium komossense</name>
    <dbReference type="NCBI Taxonomy" id="1779"/>
    <lineage>
        <taxon>Bacteria</taxon>
        <taxon>Bacillati</taxon>
        <taxon>Actinomycetota</taxon>
        <taxon>Actinomycetes</taxon>
        <taxon>Mycobacteriales</taxon>
        <taxon>Mycobacteriaceae</taxon>
        <taxon>Mycolicibacterium</taxon>
    </lineage>
</organism>
<evidence type="ECO:0000256" key="1">
    <source>
        <dbReference type="SAM" id="MobiDB-lite"/>
    </source>
</evidence>
<proteinExistence type="predicted"/>
<sequence>MSGDQRNQQVDQHGVGIAQDAEHRQVDRCDGSLIRWAGRGGDGFAVEELHPRLDRHEYNLSEINAAHEAVETGTAAGKVVMAMS</sequence>
<feature type="compositionally biased region" description="Polar residues" evidence="1">
    <location>
        <begin position="1"/>
        <end position="11"/>
    </location>
</feature>
<dbReference type="Pfam" id="PF13602">
    <property type="entry name" value="ADH_zinc_N_2"/>
    <property type="match status" value="1"/>
</dbReference>
<reference evidence="2 3" key="1">
    <citation type="journal article" date="2022" name="BMC Genomics">
        <title>Comparative genome analysis of mycobacteria focusing on tRNA and non-coding RNA.</title>
        <authorList>
            <person name="Behra P.R.K."/>
            <person name="Pettersson B.M.F."/>
            <person name="Ramesh M."/>
            <person name="Das S."/>
            <person name="Dasgupta S."/>
            <person name="Kirsebom L.A."/>
        </authorList>
    </citation>
    <scope>NUCLEOTIDE SEQUENCE [LARGE SCALE GENOMIC DNA]</scope>
    <source>
        <strain evidence="2 3">DSM 44078</strain>
    </source>
</reference>
<evidence type="ECO:0000313" key="2">
    <source>
        <dbReference type="EMBL" id="MCV7226240.1"/>
    </source>
</evidence>
<keyword evidence="3" id="KW-1185">Reference proteome</keyword>